<dbReference type="InterPro" id="IPR038614">
    <property type="entry name" value="GK_N_sf"/>
</dbReference>
<dbReference type="InterPro" id="IPR007835">
    <property type="entry name" value="MOFRL"/>
</dbReference>
<dbReference type="Gene3D" id="3.40.1480.10">
    <property type="entry name" value="MOFRL domain"/>
    <property type="match status" value="1"/>
</dbReference>
<dbReference type="InterPro" id="IPR037035">
    <property type="entry name" value="GK-like_C_sf"/>
</dbReference>
<evidence type="ECO:0000313" key="3">
    <source>
        <dbReference type="EMBL" id="MQY42112.1"/>
    </source>
</evidence>
<dbReference type="RefSeq" id="WP_153545946.1">
    <property type="nucleotide sequence ID" value="NZ_WIXK01000002.1"/>
</dbReference>
<dbReference type="EMBL" id="WIXK01000002">
    <property type="protein sequence ID" value="MQY42112.1"/>
    <property type="molecule type" value="Genomic_DNA"/>
</dbReference>
<dbReference type="Pfam" id="PF05161">
    <property type="entry name" value="MOFRL"/>
    <property type="match status" value="1"/>
</dbReference>
<evidence type="ECO:0000313" key="4">
    <source>
        <dbReference type="Proteomes" id="UP000436694"/>
    </source>
</evidence>
<evidence type="ECO:0000259" key="1">
    <source>
        <dbReference type="Pfam" id="PF05161"/>
    </source>
</evidence>
<dbReference type="PANTHER" id="PTHR12227">
    <property type="entry name" value="GLYCERATE KINASE"/>
    <property type="match status" value="1"/>
</dbReference>
<dbReference type="Proteomes" id="UP000436694">
    <property type="component" value="Unassembled WGS sequence"/>
</dbReference>
<name>A0A844AW13_9RHOB</name>
<dbReference type="GO" id="GO:0005737">
    <property type="term" value="C:cytoplasm"/>
    <property type="evidence" value="ECO:0007669"/>
    <property type="project" value="TreeGrafter"/>
</dbReference>
<dbReference type="GO" id="GO:0008887">
    <property type="term" value="F:glycerate kinase activity"/>
    <property type="evidence" value="ECO:0007669"/>
    <property type="project" value="InterPro"/>
</dbReference>
<dbReference type="InterPro" id="IPR039760">
    <property type="entry name" value="MOFRL_protein"/>
</dbReference>
<proteinExistence type="predicted"/>
<evidence type="ECO:0000259" key="2">
    <source>
        <dbReference type="Pfam" id="PF13660"/>
    </source>
</evidence>
<dbReference type="InterPro" id="IPR025286">
    <property type="entry name" value="MOFRL_assoc_dom"/>
</dbReference>
<dbReference type="Pfam" id="PF13660">
    <property type="entry name" value="DUF4147"/>
    <property type="match status" value="1"/>
</dbReference>
<dbReference type="AlphaFoldDB" id="A0A844AW13"/>
<protein>
    <submittedName>
        <fullName evidence="3">DUF4147 domain-containing protein</fullName>
    </submittedName>
</protein>
<sequence length="419" mass="43777">MTDLKQSALDLFQVGVDRADPARALRQQLIHEPLPQPDEGGCLFVVAIGKAAAPMMREALSQITTEVQALVVTNPENNQEIDGAEVLLGNHPVPDETSACAGRAVLDFVGRARAQDRVIALISGGGSALAVAPSAGLTLEDKSIVNRLLLGAGLDITQMNLVRQQLSELKGGGLLRQAAPAPVTAYILSDVVGDDLRAIASGPTVAAIADRQAARDLLERADLWNDTPEAVCAHLSAPVGSALRPSARNMLVGSNRFSLEAVASAARANWETTIVSHALEGDVKDAAREIVKAAQNSPENRPIALLWGGETTVQLRGTGLGGRNQELALRVAQMGADLIPGNWVFLSAGTDGRDGPTDAAGGIVTRRSWQNIKDAGQDPEALLDNNDSNAALAAARALVITGGTGTNVADLQIFLRLPD</sequence>
<dbReference type="PANTHER" id="PTHR12227:SF0">
    <property type="entry name" value="GLYCERATE KINASE"/>
    <property type="match status" value="1"/>
</dbReference>
<feature type="domain" description="MOFRL" evidence="1">
    <location>
        <begin position="304"/>
        <end position="410"/>
    </location>
</feature>
<gene>
    <name evidence="3" type="ORF">GG681_05630</name>
</gene>
<keyword evidence="4" id="KW-1185">Reference proteome</keyword>
<dbReference type="Gene3D" id="3.40.50.10180">
    <property type="entry name" value="Glycerate kinase, MOFRL-like N-terminal domain"/>
    <property type="match status" value="1"/>
</dbReference>
<feature type="domain" description="MOFRL-associated" evidence="2">
    <location>
        <begin position="8"/>
        <end position="235"/>
    </location>
</feature>
<dbReference type="SUPFAM" id="SSF82544">
    <property type="entry name" value="GckA/TtuD-like"/>
    <property type="match status" value="1"/>
</dbReference>
<accession>A0A844AW13</accession>
<organism evidence="3 4">
    <name type="scientific">Tritonibacter aquimaris</name>
    <dbReference type="NCBI Taxonomy" id="2663379"/>
    <lineage>
        <taxon>Bacteria</taxon>
        <taxon>Pseudomonadati</taxon>
        <taxon>Pseudomonadota</taxon>
        <taxon>Alphaproteobacteria</taxon>
        <taxon>Rhodobacterales</taxon>
        <taxon>Paracoccaceae</taxon>
        <taxon>Tritonibacter</taxon>
    </lineage>
</organism>
<reference evidence="3 4" key="1">
    <citation type="submission" date="2019-10" db="EMBL/GenBank/DDBJ databases">
        <title>Epibacterium sp. nov., isolated from seawater.</title>
        <authorList>
            <person name="Zhang X."/>
            <person name="Li N."/>
        </authorList>
    </citation>
    <scope>NUCLEOTIDE SEQUENCE [LARGE SCALE GENOMIC DNA]</scope>
    <source>
        <strain evidence="3 4">SM1969</strain>
    </source>
</reference>
<comment type="caution">
    <text evidence="3">The sequence shown here is derived from an EMBL/GenBank/DDBJ whole genome shotgun (WGS) entry which is preliminary data.</text>
</comment>